<evidence type="ECO:0000313" key="1">
    <source>
        <dbReference type="EMBL" id="PZF76195.1"/>
    </source>
</evidence>
<organism evidence="1 2">
    <name type="scientific">Aestuariivirga litoralis</name>
    <dbReference type="NCBI Taxonomy" id="2650924"/>
    <lineage>
        <taxon>Bacteria</taxon>
        <taxon>Pseudomonadati</taxon>
        <taxon>Pseudomonadota</taxon>
        <taxon>Alphaproteobacteria</taxon>
        <taxon>Hyphomicrobiales</taxon>
        <taxon>Aestuariivirgaceae</taxon>
        <taxon>Aestuariivirga</taxon>
    </lineage>
</organism>
<comment type="caution">
    <text evidence="1">The sequence shown here is derived from an EMBL/GenBank/DDBJ whole genome shotgun (WGS) entry which is preliminary data.</text>
</comment>
<gene>
    <name evidence="1" type="ORF">DK847_13395</name>
</gene>
<sequence length="98" mass="10873">MEYEKTVMNLFDLHAGRAAALPGAVPEEEIAITKGLPTPHRGRAKYPFRDMELGDSFFAPGASVIGLHGCARRHRPKRFTCRTLVENGVAGVRVWRIV</sequence>
<dbReference type="AlphaFoldDB" id="A0A2W2AKX7"/>
<protein>
    <submittedName>
        <fullName evidence="1">Uncharacterized protein</fullName>
    </submittedName>
</protein>
<dbReference type="RefSeq" id="WP_111199032.1">
    <property type="nucleotide sequence ID" value="NZ_QKVK01000006.1"/>
</dbReference>
<evidence type="ECO:0000313" key="2">
    <source>
        <dbReference type="Proteomes" id="UP000248795"/>
    </source>
</evidence>
<name>A0A2W2AKX7_9HYPH</name>
<dbReference type="Proteomes" id="UP000248795">
    <property type="component" value="Unassembled WGS sequence"/>
</dbReference>
<accession>A0A2W2AKX7</accession>
<proteinExistence type="predicted"/>
<reference evidence="2" key="1">
    <citation type="submission" date="2018-06" db="EMBL/GenBank/DDBJ databases">
        <title>Aestuariibacter litoralis strain KCTC 52945T.</title>
        <authorList>
            <person name="Li X."/>
            <person name="Salam N."/>
            <person name="Li J.-L."/>
            <person name="Chen Y.-M."/>
            <person name="Yang Z.-W."/>
            <person name="Zhang L.-Y."/>
            <person name="Han M.-X."/>
            <person name="Xiao M."/>
            <person name="Li W.-J."/>
        </authorList>
    </citation>
    <scope>NUCLEOTIDE SEQUENCE [LARGE SCALE GENOMIC DNA]</scope>
    <source>
        <strain evidence="2">KCTC 52945</strain>
    </source>
</reference>
<keyword evidence="2" id="KW-1185">Reference proteome</keyword>
<dbReference type="EMBL" id="QKVK01000006">
    <property type="protein sequence ID" value="PZF76195.1"/>
    <property type="molecule type" value="Genomic_DNA"/>
</dbReference>